<comment type="caution">
    <text evidence="3">The sequence shown here is derived from an EMBL/GenBank/DDBJ whole genome shotgun (WGS) entry which is preliminary data.</text>
</comment>
<dbReference type="GO" id="GO:0003677">
    <property type="term" value="F:DNA binding"/>
    <property type="evidence" value="ECO:0007669"/>
    <property type="project" value="InterPro"/>
</dbReference>
<dbReference type="Pfam" id="PF04397">
    <property type="entry name" value="LytTR"/>
    <property type="match status" value="1"/>
</dbReference>
<evidence type="ECO:0000259" key="2">
    <source>
        <dbReference type="PROSITE" id="PS50930"/>
    </source>
</evidence>
<evidence type="ECO:0000256" key="1">
    <source>
        <dbReference type="SAM" id="Phobius"/>
    </source>
</evidence>
<feature type="transmembrane region" description="Helical" evidence="1">
    <location>
        <begin position="79"/>
        <end position="102"/>
    </location>
</feature>
<dbReference type="SMART" id="SM00850">
    <property type="entry name" value="LytTR"/>
    <property type="match status" value="1"/>
</dbReference>
<evidence type="ECO:0000313" key="3">
    <source>
        <dbReference type="EMBL" id="RIV18138.1"/>
    </source>
</evidence>
<dbReference type="Proteomes" id="UP000283523">
    <property type="component" value="Unassembled WGS sequence"/>
</dbReference>
<evidence type="ECO:0000313" key="4">
    <source>
        <dbReference type="Proteomes" id="UP000283523"/>
    </source>
</evidence>
<dbReference type="AlphaFoldDB" id="A0A418LY66"/>
<dbReference type="OrthoDB" id="9787344at2"/>
<name>A0A418LY66_9BACT</name>
<accession>A0A418LY66</accession>
<feature type="transmembrane region" description="Helical" evidence="1">
    <location>
        <begin position="9"/>
        <end position="27"/>
    </location>
</feature>
<dbReference type="EMBL" id="QXED01000013">
    <property type="protein sequence ID" value="RIV18138.1"/>
    <property type="molecule type" value="Genomic_DNA"/>
</dbReference>
<dbReference type="PROSITE" id="PS50930">
    <property type="entry name" value="HTH_LYTTR"/>
    <property type="match status" value="1"/>
</dbReference>
<dbReference type="Gene3D" id="2.40.50.1020">
    <property type="entry name" value="LytTr DNA-binding domain"/>
    <property type="match status" value="1"/>
</dbReference>
<feature type="transmembrane region" description="Helical" evidence="1">
    <location>
        <begin position="122"/>
        <end position="140"/>
    </location>
</feature>
<keyword evidence="1" id="KW-0472">Membrane</keyword>
<feature type="transmembrane region" description="Helical" evidence="1">
    <location>
        <begin position="39"/>
        <end position="58"/>
    </location>
</feature>
<keyword evidence="1" id="KW-0812">Transmembrane</keyword>
<keyword evidence="1" id="KW-1133">Transmembrane helix</keyword>
<dbReference type="RefSeq" id="WP_119671389.1">
    <property type="nucleotide sequence ID" value="NZ_QXED01000013.1"/>
</dbReference>
<reference evidence="3 4" key="1">
    <citation type="submission" date="2018-08" db="EMBL/GenBank/DDBJ databases">
        <title>Fibrisoma montanum sp. nov., isolated from Danxia mountain soil.</title>
        <authorList>
            <person name="Huang Y."/>
        </authorList>
    </citation>
    <scope>NUCLEOTIDE SEQUENCE [LARGE SCALE GENOMIC DNA]</scope>
    <source>
        <strain evidence="3 4">HYT19</strain>
    </source>
</reference>
<sequence>MTGIYRDRWLITAGSLLSGYFFVNIGLDESVFTLWNQPSYLRDIIGASLITAAVWLVVRTITVWLDGRYDWFAKPAKRILSQLMLGVIGPVVVSLLLTMLYFQYVVKQPIAESTYPVYEFPISVLVILLMNLLYVGLYLYRKATVPVPSSPERISPTPEPAFRKTLIVNSGLRNVPVSVDDVAYIYIDEATIFLTTFSGGKYVVANSLDDLARDLPEQAFFRVNRQFIINRKACSSYLNDTYGKLKVEVRPAMPRDIIVSQQKAPDFKKWLEESP</sequence>
<gene>
    <name evidence="3" type="ORF">DYU11_29730</name>
</gene>
<keyword evidence="4" id="KW-1185">Reference proteome</keyword>
<proteinExistence type="predicted"/>
<organism evidence="3 4">
    <name type="scientific">Fibrisoma montanum</name>
    <dbReference type="NCBI Taxonomy" id="2305895"/>
    <lineage>
        <taxon>Bacteria</taxon>
        <taxon>Pseudomonadati</taxon>
        <taxon>Bacteroidota</taxon>
        <taxon>Cytophagia</taxon>
        <taxon>Cytophagales</taxon>
        <taxon>Spirosomataceae</taxon>
        <taxon>Fibrisoma</taxon>
    </lineage>
</organism>
<feature type="domain" description="HTH LytTR-type" evidence="2">
    <location>
        <begin position="166"/>
        <end position="273"/>
    </location>
</feature>
<dbReference type="InterPro" id="IPR007492">
    <property type="entry name" value="LytTR_DNA-bd_dom"/>
</dbReference>
<protein>
    <submittedName>
        <fullName evidence="3">LytTR family transcriptional regulator</fullName>
    </submittedName>
</protein>